<evidence type="ECO:0000256" key="9">
    <source>
        <dbReference type="ARBA" id="ARBA00049893"/>
    </source>
</evidence>
<name>A0A3B0W8E1_9ZZZZ</name>
<dbReference type="GO" id="GO:0005507">
    <property type="term" value="F:copper ion binding"/>
    <property type="evidence" value="ECO:0007669"/>
    <property type="project" value="TreeGrafter"/>
</dbReference>
<evidence type="ECO:0000313" key="10">
    <source>
        <dbReference type="EMBL" id="VAW47472.1"/>
    </source>
</evidence>
<gene>
    <name evidence="10" type="ORF">MNBD_GAMMA02-1478</name>
</gene>
<dbReference type="InterPro" id="IPR003730">
    <property type="entry name" value="Cu_polyphenol_OxRdtase"/>
</dbReference>
<reference evidence="10" key="1">
    <citation type="submission" date="2018-06" db="EMBL/GenBank/DDBJ databases">
        <authorList>
            <person name="Zhirakovskaya E."/>
        </authorList>
    </citation>
    <scope>NUCLEOTIDE SEQUENCE</scope>
</reference>
<dbReference type="PANTHER" id="PTHR30616">
    <property type="entry name" value="UNCHARACTERIZED PROTEIN YFIH"/>
    <property type="match status" value="1"/>
</dbReference>
<comment type="catalytic activity">
    <reaction evidence="7">
        <text>adenosine + H2O + H(+) = inosine + NH4(+)</text>
        <dbReference type="Rhea" id="RHEA:24408"/>
        <dbReference type="ChEBI" id="CHEBI:15377"/>
        <dbReference type="ChEBI" id="CHEBI:15378"/>
        <dbReference type="ChEBI" id="CHEBI:16335"/>
        <dbReference type="ChEBI" id="CHEBI:17596"/>
        <dbReference type="ChEBI" id="CHEBI:28938"/>
        <dbReference type="EC" id="3.5.4.4"/>
    </reaction>
    <physiologicalReaction direction="left-to-right" evidence="7">
        <dbReference type="Rhea" id="RHEA:24409"/>
    </physiologicalReaction>
</comment>
<evidence type="ECO:0000256" key="3">
    <source>
        <dbReference type="ARBA" id="ARBA00022679"/>
    </source>
</evidence>
<keyword evidence="4" id="KW-0479">Metal-binding</keyword>
<dbReference type="AlphaFoldDB" id="A0A3B0W8E1"/>
<dbReference type="Pfam" id="PF02578">
    <property type="entry name" value="Cu-oxidase_4"/>
    <property type="match status" value="1"/>
</dbReference>
<dbReference type="NCBIfam" id="TIGR00726">
    <property type="entry name" value="peptidoglycan editing factor PgeF"/>
    <property type="match status" value="1"/>
</dbReference>
<dbReference type="SUPFAM" id="SSF64438">
    <property type="entry name" value="CNF1/YfiH-like putative cysteine hydrolases"/>
    <property type="match status" value="1"/>
</dbReference>
<evidence type="ECO:0000256" key="2">
    <source>
        <dbReference type="ARBA" id="ARBA00007353"/>
    </source>
</evidence>
<protein>
    <submittedName>
        <fullName evidence="10">FIG00003370: Multicopper polyphenol oxidase</fullName>
    </submittedName>
</protein>
<dbReference type="PANTHER" id="PTHR30616:SF2">
    <property type="entry name" value="PURINE NUCLEOSIDE PHOSPHORYLASE LACC1"/>
    <property type="match status" value="1"/>
</dbReference>
<evidence type="ECO:0000256" key="4">
    <source>
        <dbReference type="ARBA" id="ARBA00022723"/>
    </source>
</evidence>
<dbReference type="GO" id="GO:0017061">
    <property type="term" value="F:S-methyl-5-thioadenosine phosphorylase activity"/>
    <property type="evidence" value="ECO:0007669"/>
    <property type="project" value="UniProtKB-EC"/>
</dbReference>
<keyword evidence="3" id="KW-0808">Transferase</keyword>
<comment type="catalytic activity">
    <reaction evidence="9">
        <text>S-methyl-5'-thioadenosine + phosphate = 5-(methylsulfanyl)-alpha-D-ribose 1-phosphate + adenine</text>
        <dbReference type="Rhea" id="RHEA:11852"/>
        <dbReference type="ChEBI" id="CHEBI:16708"/>
        <dbReference type="ChEBI" id="CHEBI:17509"/>
        <dbReference type="ChEBI" id="CHEBI:43474"/>
        <dbReference type="ChEBI" id="CHEBI:58533"/>
        <dbReference type="EC" id="2.4.2.28"/>
    </reaction>
    <physiologicalReaction direction="left-to-right" evidence="9">
        <dbReference type="Rhea" id="RHEA:11853"/>
    </physiologicalReaction>
</comment>
<accession>A0A3B0W8E1</accession>
<evidence type="ECO:0000256" key="7">
    <source>
        <dbReference type="ARBA" id="ARBA00047989"/>
    </source>
</evidence>
<dbReference type="GO" id="GO:0016787">
    <property type="term" value="F:hydrolase activity"/>
    <property type="evidence" value="ECO:0007669"/>
    <property type="project" value="UniProtKB-KW"/>
</dbReference>
<sequence>MAIQTTNTLAQNQWFDIHPNQSKPELINLLVEGFNLPHVPQFLQQVHGNQIIEYSKQAESQLSYQADACFTRSKDVICAVMTADCLPVLLTDNAGSFVAAVHCGWRSLDANILKETLNKINSEHQILAWFGPCIQPMQYEVDESFVKNYLKQHPNSHPAFTAINTGKSFSDLHAMASIQLNALGVKRIEAANQCTFLQPNYYSWRQNNTNKRMASMLWLTGKQAP</sequence>
<dbReference type="Gene3D" id="3.60.140.10">
    <property type="entry name" value="CNF1/YfiH-like putative cysteine hydrolases"/>
    <property type="match status" value="1"/>
</dbReference>
<dbReference type="InterPro" id="IPR038371">
    <property type="entry name" value="Cu_polyphenol_OxRdtase_sf"/>
</dbReference>
<dbReference type="CDD" id="cd16833">
    <property type="entry name" value="YfiH"/>
    <property type="match status" value="1"/>
</dbReference>
<evidence type="ECO:0000256" key="6">
    <source>
        <dbReference type="ARBA" id="ARBA00022833"/>
    </source>
</evidence>
<comment type="similarity">
    <text evidence="2">Belongs to the purine nucleoside phosphorylase YfiH/LACC1 family.</text>
</comment>
<evidence type="ECO:0000256" key="5">
    <source>
        <dbReference type="ARBA" id="ARBA00022801"/>
    </source>
</evidence>
<proteinExistence type="inferred from homology"/>
<dbReference type="InterPro" id="IPR011324">
    <property type="entry name" value="Cytotoxic_necrot_fac-like_cat"/>
</dbReference>
<organism evidence="10">
    <name type="scientific">hydrothermal vent metagenome</name>
    <dbReference type="NCBI Taxonomy" id="652676"/>
    <lineage>
        <taxon>unclassified sequences</taxon>
        <taxon>metagenomes</taxon>
        <taxon>ecological metagenomes</taxon>
    </lineage>
</organism>
<comment type="catalytic activity">
    <reaction evidence="1">
        <text>inosine + phosphate = alpha-D-ribose 1-phosphate + hypoxanthine</text>
        <dbReference type="Rhea" id="RHEA:27646"/>
        <dbReference type="ChEBI" id="CHEBI:17368"/>
        <dbReference type="ChEBI" id="CHEBI:17596"/>
        <dbReference type="ChEBI" id="CHEBI:43474"/>
        <dbReference type="ChEBI" id="CHEBI:57720"/>
        <dbReference type="EC" id="2.4.2.1"/>
    </reaction>
    <physiologicalReaction direction="left-to-right" evidence="1">
        <dbReference type="Rhea" id="RHEA:27647"/>
    </physiologicalReaction>
</comment>
<keyword evidence="6" id="KW-0862">Zinc</keyword>
<evidence type="ECO:0000256" key="1">
    <source>
        <dbReference type="ARBA" id="ARBA00000553"/>
    </source>
</evidence>
<dbReference type="EMBL" id="UOFA01000346">
    <property type="protein sequence ID" value="VAW47472.1"/>
    <property type="molecule type" value="Genomic_DNA"/>
</dbReference>
<evidence type="ECO:0000256" key="8">
    <source>
        <dbReference type="ARBA" id="ARBA00048968"/>
    </source>
</evidence>
<comment type="catalytic activity">
    <reaction evidence="8">
        <text>adenosine + phosphate = alpha-D-ribose 1-phosphate + adenine</text>
        <dbReference type="Rhea" id="RHEA:27642"/>
        <dbReference type="ChEBI" id="CHEBI:16335"/>
        <dbReference type="ChEBI" id="CHEBI:16708"/>
        <dbReference type="ChEBI" id="CHEBI:43474"/>
        <dbReference type="ChEBI" id="CHEBI:57720"/>
        <dbReference type="EC" id="2.4.2.1"/>
    </reaction>
    <physiologicalReaction direction="left-to-right" evidence="8">
        <dbReference type="Rhea" id="RHEA:27643"/>
    </physiologicalReaction>
</comment>
<keyword evidence="5" id="KW-0378">Hydrolase</keyword>